<evidence type="ECO:0000256" key="7">
    <source>
        <dbReference type="ARBA" id="ARBA00023136"/>
    </source>
</evidence>
<dbReference type="PANTHER" id="PTHR33573">
    <property type="entry name" value="CASP-LIKE PROTEIN 4A4"/>
    <property type="match status" value="1"/>
</dbReference>
<comment type="subcellular location">
    <subcellularLocation>
        <location evidence="1 9">Cell membrane</location>
        <topology evidence="1 9">Multi-pass membrane protein</topology>
    </subcellularLocation>
</comment>
<proteinExistence type="inferred from homology"/>
<keyword evidence="4 9" id="KW-1003">Cell membrane</keyword>
<evidence type="ECO:0000256" key="2">
    <source>
        <dbReference type="ARBA" id="ARBA00007651"/>
    </source>
</evidence>
<keyword evidence="12" id="KW-1185">Reference proteome</keyword>
<feature type="transmembrane region" description="Helical" evidence="9">
    <location>
        <begin position="84"/>
        <end position="104"/>
    </location>
</feature>
<dbReference type="GO" id="GO:0005886">
    <property type="term" value="C:plasma membrane"/>
    <property type="evidence" value="ECO:0007669"/>
    <property type="project" value="UniProtKB-SubCell"/>
</dbReference>
<dbReference type="Proteomes" id="UP001341281">
    <property type="component" value="Chromosome 04"/>
</dbReference>
<evidence type="ECO:0000256" key="8">
    <source>
        <dbReference type="ARBA" id="ARBA00023180"/>
    </source>
</evidence>
<protein>
    <recommendedName>
        <fullName evidence="9">CASP-like protein</fullName>
    </recommendedName>
</protein>
<feature type="transmembrane region" description="Helical" evidence="9">
    <location>
        <begin position="227"/>
        <end position="251"/>
    </location>
</feature>
<keyword evidence="8" id="KW-0325">Glycoprotein</keyword>
<keyword evidence="7 9" id="KW-0472">Membrane</keyword>
<dbReference type="Pfam" id="PF04535">
    <property type="entry name" value="CASP_dom"/>
    <property type="match status" value="1"/>
</dbReference>
<dbReference type="PANTHER" id="PTHR33573:SF48">
    <property type="entry name" value="CASP-LIKE PROTEIN 3A1"/>
    <property type="match status" value="1"/>
</dbReference>
<keyword evidence="6 9" id="KW-1133">Transmembrane helix</keyword>
<evidence type="ECO:0000256" key="1">
    <source>
        <dbReference type="ARBA" id="ARBA00004651"/>
    </source>
</evidence>
<comment type="subunit">
    <text evidence="3 9">Homodimer and heterodimers.</text>
</comment>
<name>A0AAQ3WPX7_PASNO</name>
<feature type="transmembrane region" description="Helical" evidence="9">
    <location>
        <begin position="139"/>
        <end position="163"/>
    </location>
</feature>
<dbReference type="AlphaFoldDB" id="A0AAQ3WPX7"/>
<feature type="transmembrane region" description="Helical" evidence="9">
    <location>
        <begin position="175"/>
        <end position="200"/>
    </location>
</feature>
<accession>A0AAQ3WPX7</accession>
<dbReference type="NCBIfam" id="TIGR01569">
    <property type="entry name" value="A_tha_TIGR01569"/>
    <property type="match status" value="1"/>
</dbReference>
<dbReference type="EMBL" id="CP144748">
    <property type="protein sequence ID" value="WVZ68991.1"/>
    <property type="molecule type" value="Genomic_DNA"/>
</dbReference>
<comment type="similarity">
    <text evidence="2 9">Belongs to the Casparian strip membrane proteins (CASP) family.</text>
</comment>
<evidence type="ECO:0000256" key="5">
    <source>
        <dbReference type="ARBA" id="ARBA00022692"/>
    </source>
</evidence>
<gene>
    <name evidence="11" type="ORF">U9M48_017858</name>
</gene>
<evidence type="ECO:0000259" key="10">
    <source>
        <dbReference type="Pfam" id="PF04535"/>
    </source>
</evidence>
<evidence type="ECO:0000313" key="12">
    <source>
        <dbReference type="Proteomes" id="UP001341281"/>
    </source>
</evidence>
<keyword evidence="5 9" id="KW-0812">Transmembrane</keyword>
<evidence type="ECO:0000256" key="9">
    <source>
        <dbReference type="RuleBase" id="RU361233"/>
    </source>
</evidence>
<evidence type="ECO:0000256" key="6">
    <source>
        <dbReference type="ARBA" id="ARBA00022989"/>
    </source>
</evidence>
<evidence type="ECO:0000313" key="11">
    <source>
        <dbReference type="EMBL" id="WVZ68991.1"/>
    </source>
</evidence>
<feature type="non-terminal residue" evidence="11">
    <location>
        <position position="257"/>
    </location>
</feature>
<feature type="domain" description="Casparian strip membrane protein" evidence="10">
    <location>
        <begin position="88"/>
        <end position="239"/>
    </location>
</feature>
<organism evidence="11 12">
    <name type="scientific">Paspalum notatum var. saurae</name>
    <dbReference type="NCBI Taxonomy" id="547442"/>
    <lineage>
        <taxon>Eukaryota</taxon>
        <taxon>Viridiplantae</taxon>
        <taxon>Streptophyta</taxon>
        <taxon>Embryophyta</taxon>
        <taxon>Tracheophyta</taxon>
        <taxon>Spermatophyta</taxon>
        <taxon>Magnoliopsida</taxon>
        <taxon>Liliopsida</taxon>
        <taxon>Poales</taxon>
        <taxon>Poaceae</taxon>
        <taxon>PACMAD clade</taxon>
        <taxon>Panicoideae</taxon>
        <taxon>Andropogonodae</taxon>
        <taxon>Paspaleae</taxon>
        <taxon>Paspalinae</taxon>
        <taxon>Paspalum</taxon>
    </lineage>
</organism>
<evidence type="ECO:0000256" key="3">
    <source>
        <dbReference type="ARBA" id="ARBA00011489"/>
    </source>
</evidence>
<reference evidence="11 12" key="1">
    <citation type="submission" date="2024-02" db="EMBL/GenBank/DDBJ databases">
        <title>High-quality chromosome-scale genome assembly of Pensacola bahiagrass (Paspalum notatum Flugge var. saurae).</title>
        <authorList>
            <person name="Vega J.M."/>
            <person name="Podio M."/>
            <person name="Orjuela J."/>
            <person name="Siena L.A."/>
            <person name="Pessino S.C."/>
            <person name="Combes M.C."/>
            <person name="Mariac C."/>
            <person name="Albertini E."/>
            <person name="Pupilli F."/>
            <person name="Ortiz J.P.A."/>
            <person name="Leblanc O."/>
        </authorList>
    </citation>
    <scope>NUCLEOTIDE SEQUENCE [LARGE SCALE GENOMIC DNA]</scope>
    <source>
        <strain evidence="11">R1</strain>
        <tissue evidence="11">Leaf</tissue>
    </source>
</reference>
<dbReference type="InterPro" id="IPR006702">
    <property type="entry name" value="CASP_dom"/>
</dbReference>
<sequence>SAPAATARTWGEVEIVRKSVSERKGTKSPVCSINTKPQQPATLMGSIGNGRSGSVVGIQMPPVGSKVVLEPEALPVTTSPAPRWPRLGAVMVATRAAAMVMALLSMSLMVSSKQRGILIIFGVEIPLYANWSFSYSLQFLVAMSAASAAYSLAQLLLIAHKTVKKVPMVPSPRHAWLVFAADQVFSLAMMSAGSAAAAVANLNRTGIKHTALPNFCKPLPRFCNLSAASIAAAFLCCVFLAASAVIDVIWLSRHRDG</sequence>
<evidence type="ECO:0000256" key="4">
    <source>
        <dbReference type="ARBA" id="ARBA00022475"/>
    </source>
</evidence>
<dbReference type="InterPro" id="IPR006459">
    <property type="entry name" value="CASP/CASPL"/>
</dbReference>